<feature type="compositionally biased region" description="Polar residues" evidence="1">
    <location>
        <begin position="69"/>
        <end position="78"/>
    </location>
</feature>
<keyword evidence="3" id="KW-1185">Reference proteome</keyword>
<dbReference type="Proteomes" id="UP000887013">
    <property type="component" value="Unassembled WGS sequence"/>
</dbReference>
<name>A0A8X6UUD8_NEPPI</name>
<evidence type="ECO:0000256" key="1">
    <source>
        <dbReference type="SAM" id="MobiDB-lite"/>
    </source>
</evidence>
<dbReference type="OrthoDB" id="10485206at2759"/>
<feature type="region of interest" description="Disordered" evidence="1">
    <location>
        <begin position="34"/>
        <end position="84"/>
    </location>
</feature>
<protein>
    <submittedName>
        <fullName evidence="2">Uncharacterized protein</fullName>
    </submittedName>
</protein>
<comment type="caution">
    <text evidence="2">The sequence shown here is derived from an EMBL/GenBank/DDBJ whole genome shotgun (WGS) entry which is preliminary data.</text>
</comment>
<gene>
    <name evidence="2" type="ORF">NPIL_424091</name>
</gene>
<reference evidence="2" key="1">
    <citation type="submission" date="2020-08" db="EMBL/GenBank/DDBJ databases">
        <title>Multicomponent nature underlies the extraordinary mechanical properties of spider dragline silk.</title>
        <authorList>
            <person name="Kono N."/>
            <person name="Nakamura H."/>
            <person name="Mori M."/>
            <person name="Yoshida Y."/>
            <person name="Ohtoshi R."/>
            <person name="Malay A.D."/>
            <person name="Moran D.A.P."/>
            <person name="Tomita M."/>
            <person name="Numata K."/>
            <person name="Arakawa K."/>
        </authorList>
    </citation>
    <scope>NUCLEOTIDE SEQUENCE</scope>
</reference>
<feature type="compositionally biased region" description="Acidic residues" evidence="1">
    <location>
        <begin position="53"/>
        <end position="63"/>
    </location>
</feature>
<dbReference type="EMBL" id="BMAW01085825">
    <property type="protein sequence ID" value="GFU44647.1"/>
    <property type="molecule type" value="Genomic_DNA"/>
</dbReference>
<sequence>MFSSVCKAVVPLSVSAEMTNFRKLRDADIAKMVEASDSEEENVSEYENHTSDEVEGDSSDNDFDIGIQQRHNIQNIQSKNHETQ</sequence>
<evidence type="ECO:0000313" key="3">
    <source>
        <dbReference type="Proteomes" id="UP000887013"/>
    </source>
</evidence>
<proteinExistence type="predicted"/>
<evidence type="ECO:0000313" key="2">
    <source>
        <dbReference type="EMBL" id="GFU44647.1"/>
    </source>
</evidence>
<dbReference type="AlphaFoldDB" id="A0A8X6UUD8"/>
<organism evidence="2 3">
    <name type="scientific">Nephila pilipes</name>
    <name type="common">Giant wood spider</name>
    <name type="synonym">Nephila maculata</name>
    <dbReference type="NCBI Taxonomy" id="299642"/>
    <lineage>
        <taxon>Eukaryota</taxon>
        <taxon>Metazoa</taxon>
        <taxon>Ecdysozoa</taxon>
        <taxon>Arthropoda</taxon>
        <taxon>Chelicerata</taxon>
        <taxon>Arachnida</taxon>
        <taxon>Araneae</taxon>
        <taxon>Araneomorphae</taxon>
        <taxon>Entelegynae</taxon>
        <taxon>Araneoidea</taxon>
        <taxon>Nephilidae</taxon>
        <taxon>Nephila</taxon>
    </lineage>
</organism>
<accession>A0A8X6UUD8</accession>